<dbReference type="InterPro" id="IPR020956">
    <property type="entry name" value="TF_Aft1_OSM"/>
</dbReference>
<dbReference type="HOGENOM" id="CLU_034316_1_0_1"/>
<dbReference type="InterPro" id="IPR021755">
    <property type="entry name" value="TF_Aft1_HRA"/>
</dbReference>
<feature type="compositionally biased region" description="Polar residues" evidence="6">
    <location>
        <begin position="169"/>
        <end position="178"/>
    </location>
</feature>
<dbReference type="InterPro" id="IPR002112">
    <property type="entry name" value="Leuzip_Jun"/>
</dbReference>
<dbReference type="EMBL" id="KL584835">
    <property type="protein sequence ID" value="KEQ62214.1"/>
    <property type="molecule type" value="Genomic_DNA"/>
</dbReference>
<evidence type="ECO:0000256" key="4">
    <source>
        <dbReference type="ARBA" id="ARBA00023163"/>
    </source>
</evidence>
<dbReference type="Gene3D" id="1.20.5.170">
    <property type="match status" value="1"/>
</dbReference>
<organism evidence="8 9">
    <name type="scientific">Aureobasidium melanogenum (strain CBS 110374)</name>
    <name type="common">Aureobasidium pullulans var. melanogenum</name>
    <dbReference type="NCBI Taxonomy" id="1043003"/>
    <lineage>
        <taxon>Eukaryota</taxon>
        <taxon>Fungi</taxon>
        <taxon>Dikarya</taxon>
        <taxon>Ascomycota</taxon>
        <taxon>Pezizomycotina</taxon>
        <taxon>Dothideomycetes</taxon>
        <taxon>Dothideomycetidae</taxon>
        <taxon>Dothideales</taxon>
        <taxon>Saccotheciaceae</taxon>
        <taxon>Aureobasidium</taxon>
    </lineage>
</organism>
<dbReference type="SMART" id="SM00338">
    <property type="entry name" value="BRLZ"/>
    <property type="match status" value="1"/>
</dbReference>
<dbReference type="Pfam" id="PF11785">
    <property type="entry name" value="Aft1_OSA"/>
    <property type="match status" value="1"/>
</dbReference>
<keyword evidence="5" id="KW-0539">Nucleus</keyword>
<evidence type="ECO:0000313" key="8">
    <source>
        <dbReference type="EMBL" id="KEQ62214.1"/>
    </source>
</evidence>
<feature type="compositionally biased region" description="Basic and acidic residues" evidence="6">
    <location>
        <begin position="7"/>
        <end position="17"/>
    </location>
</feature>
<evidence type="ECO:0000256" key="2">
    <source>
        <dbReference type="ARBA" id="ARBA00023015"/>
    </source>
</evidence>
<dbReference type="Proteomes" id="UP000030672">
    <property type="component" value="Unassembled WGS sequence"/>
</dbReference>
<dbReference type="GO" id="GO:0003677">
    <property type="term" value="F:DNA binding"/>
    <property type="evidence" value="ECO:0007669"/>
    <property type="project" value="UniProtKB-KW"/>
</dbReference>
<dbReference type="InterPro" id="IPR051027">
    <property type="entry name" value="bZIP_transcription_factors"/>
</dbReference>
<feature type="region of interest" description="Disordered" evidence="6">
    <location>
        <begin position="229"/>
        <end position="425"/>
    </location>
</feature>
<feature type="compositionally biased region" description="Acidic residues" evidence="6">
    <location>
        <begin position="401"/>
        <end position="412"/>
    </location>
</feature>
<evidence type="ECO:0000259" key="7">
    <source>
        <dbReference type="PROSITE" id="PS50217"/>
    </source>
</evidence>
<dbReference type="FunFam" id="1.20.5.170:FF:000053">
    <property type="entry name" value="BZIP transcription factor AtfA"/>
    <property type="match status" value="1"/>
</dbReference>
<dbReference type="SUPFAM" id="SSF57959">
    <property type="entry name" value="Leucine zipper domain"/>
    <property type="match status" value="1"/>
</dbReference>
<dbReference type="PRINTS" id="PR00043">
    <property type="entry name" value="LEUZIPPRJUN"/>
</dbReference>
<dbReference type="GO" id="GO:0003700">
    <property type="term" value="F:DNA-binding transcription factor activity"/>
    <property type="evidence" value="ECO:0007669"/>
    <property type="project" value="InterPro"/>
</dbReference>
<reference evidence="8 9" key="1">
    <citation type="journal article" date="2014" name="BMC Genomics">
        <title>Genome sequencing of four Aureobasidium pullulans varieties: biotechnological potential, stress tolerance, and description of new species.</title>
        <authorList>
            <person name="Gostin Ar C."/>
            <person name="Ohm R.A."/>
            <person name="Kogej T."/>
            <person name="Sonjak S."/>
            <person name="Turk M."/>
            <person name="Zajc J."/>
            <person name="Zalar P."/>
            <person name="Grube M."/>
            <person name="Sun H."/>
            <person name="Han J."/>
            <person name="Sharma A."/>
            <person name="Chiniquy J."/>
            <person name="Ngan C.Y."/>
            <person name="Lipzen A."/>
            <person name="Barry K."/>
            <person name="Grigoriev I.V."/>
            <person name="Gunde-Cimerman N."/>
        </authorList>
    </citation>
    <scope>NUCLEOTIDE SEQUENCE [LARGE SCALE GENOMIC DNA]</scope>
    <source>
        <strain evidence="8 9">CBS 110374</strain>
    </source>
</reference>
<sequence length="539" mass="57540">MSSPADSKTKDVLKVEDTSSQDRAPSPSRQDNKQSIPAINQPEDTKASGDGAKESNATSTNAPLAPPPVPNKASNGDNDYFSGAHSAAHLTKEPNPFESAFGGSTETPGKPQLPGVNSLTSPAPLLPGTTPNWPGSLRSGPLSPAMLTGPAGSSNDYFSNDHHFGGSFPTPNESSLRTGLTPGGGGSMFPQPSPNSQAIFNAIQSGGATPGTLDFHRTAMHARASQSNVNGNFNMPQPPTSAAADPNIQPNLDSKGFGQQQQSDTFEQHDANDAANGLFMLAQARGNNRNQPQQYPPPQSQPQMNYMGNPPHLPGGLGQQGHDGAANMSARANKNSIGSNLSGSTQNEHGNFSDSDGGDVKPTRGKGKKNNNTKNANNGRRKAEDQPKGSNKRQKTSMASMDEDDSDNDDMDMERGTDNKKMTDEEKRKNFLERNRIAALKCRQRKKQWLANLQQKVEIFSTENDALAATVTQLREEIVGLKTLLLAHKDCPVSQAQGISGMAMQSIAGEPHQFANPYGMQMPQHMQQGVPSQANMQRR</sequence>
<keyword evidence="9" id="KW-1185">Reference proteome</keyword>
<protein>
    <recommendedName>
        <fullName evidence="7">BZIP domain-containing protein</fullName>
    </recommendedName>
</protein>
<dbReference type="STRING" id="1043003.A0A074VSK1"/>
<evidence type="ECO:0000256" key="1">
    <source>
        <dbReference type="ARBA" id="ARBA00004123"/>
    </source>
</evidence>
<keyword evidence="2" id="KW-0805">Transcription regulation</keyword>
<feature type="compositionally biased region" description="Polar residues" evidence="6">
    <location>
        <begin position="248"/>
        <end position="265"/>
    </location>
</feature>
<feature type="compositionally biased region" description="Basic and acidic residues" evidence="6">
    <location>
        <begin position="413"/>
        <end position="425"/>
    </location>
</feature>
<dbReference type="Pfam" id="PF00170">
    <property type="entry name" value="bZIP_1"/>
    <property type="match status" value="1"/>
</dbReference>
<evidence type="ECO:0000256" key="3">
    <source>
        <dbReference type="ARBA" id="ARBA00023125"/>
    </source>
</evidence>
<evidence type="ECO:0000256" key="5">
    <source>
        <dbReference type="ARBA" id="ARBA00023242"/>
    </source>
</evidence>
<dbReference type="RefSeq" id="XP_040879237.1">
    <property type="nucleotide sequence ID" value="XM_041026500.1"/>
</dbReference>
<keyword evidence="3" id="KW-0238">DNA-binding</keyword>
<name>A0A074VSK1_AURM1</name>
<feature type="compositionally biased region" description="Polar residues" evidence="6">
    <location>
        <begin position="330"/>
        <end position="354"/>
    </location>
</feature>
<feature type="domain" description="BZIP" evidence="7">
    <location>
        <begin position="425"/>
        <end position="488"/>
    </location>
</feature>
<proteinExistence type="predicted"/>
<dbReference type="InterPro" id="IPR021756">
    <property type="entry name" value="TF_Aft1_HRR"/>
</dbReference>
<evidence type="ECO:0000256" key="6">
    <source>
        <dbReference type="SAM" id="MobiDB-lite"/>
    </source>
</evidence>
<dbReference type="InterPro" id="IPR046347">
    <property type="entry name" value="bZIP_sf"/>
</dbReference>
<evidence type="ECO:0000313" key="9">
    <source>
        <dbReference type="Proteomes" id="UP000030672"/>
    </source>
</evidence>
<feature type="compositionally biased region" description="Basic and acidic residues" evidence="6">
    <location>
        <begin position="43"/>
        <end position="53"/>
    </location>
</feature>
<feature type="compositionally biased region" description="Polar residues" evidence="6">
    <location>
        <begin position="21"/>
        <end position="38"/>
    </location>
</feature>
<dbReference type="AlphaFoldDB" id="A0A074VSK1"/>
<feature type="region of interest" description="Disordered" evidence="6">
    <location>
        <begin position="1"/>
        <end position="197"/>
    </location>
</feature>
<accession>A0A074VSK1</accession>
<dbReference type="InterPro" id="IPR004827">
    <property type="entry name" value="bZIP"/>
</dbReference>
<dbReference type="GO" id="GO:0005634">
    <property type="term" value="C:nucleus"/>
    <property type="evidence" value="ECO:0007669"/>
    <property type="project" value="UniProtKB-SubCell"/>
</dbReference>
<dbReference type="GeneID" id="63919873"/>
<gene>
    <name evidence="8" type="ORF">M437DRAFT_75856</name>
</gene>
<dbReference type="CDD" id="cd14687">
    <property type="entry name" value="bZIP_ATF2"/>
    <property type="match status" value="1"/>
</dbReference>
<dbReference type="Pfam" id="PF11786">
    <property type="entry name" value="Aft1_HRA"/>
    <property type="match status" value="1"/>
</dbReference>
<dbReference type="PANTHER" id="PTHR19304">
    <property type="entry name" value="CYCLIC-AMP RESPONSE ELEMENT BINDING PROTEIN"/>
    <property type="match status" value="1"/>
</dbReference>
<dbReference type="Pfam" id="PF11787">
    <property type="entry name" value="Aft1_HRR"/>
    <property type="match status" value="1"/>
</dbReference>
<keyword evidence="4" id="KW-0804">Transcription</keyword>
<comment type="subcellular location">
    <subcellularLocation>
        <location evidence="1">Nucleus</location>
    </subcellularLocation>
</comment>
<dbReference type="PROSITE" id="PS50217">
    <property type="entry name" value="BZIP"/>
    <property type="match status" value="1"/>
</dbReference>